<sequence>MKGLDAITLHVVERSREFDHLLVPWCGELPGQEVEQSPLPDSNSYHAALPPLCRPNHLKRLHCELKHHPSDLRTWEHSPEYRRPSRSPESAVPQRVVEPLRLLADGSESNQ</sequence>
<evidence type="ECO:0000256" key="1">
    <source>
        <dbReference type="SAM" id="MobiDB-lite"/>
    </source>
</evidence>
<feature type="region of interest" description="Disordered" evidence="1">
    <location>
        <begin position="73"/>
        <end position="111"/>
    </location>
</feature>
<reference evidence="2 3" key="1">
    <citation type="journal article" date="2015" name="Genome Biol.">
        <title>Comparative genomics of Steinernema reveals deeply conserved gene regulatory networks.</title>
        <authorList>
            <person name="Dillman A.R."/>
            <person name="Macchietto M."/>
            <person name="Porter C.F."/>
            <person name="Rogers A."/>
            <person name="Williams B."/>
            <person name="Antoshechkin I."/>
            <person name="Lee M.M."/>
            <person name="Goodwin Z."/>
            <person name="Lu X."/>
            <person name="Lewis E.E."/>
            <person name="Goodrich-Blair H."/>
            <person name="Stock S.P."/>
            <person name="Adams B.J."/>
            <person name="Sternberg P.W."/>
            <person name="Mortazavi A."/>
        </authorList>
    </citation>
    <scope>NUCLEOTIDE SEQUENCE [LARGE SCALE GENOMIC DNA]</scope>
    <source>
        <strain evidence="2 3">ALL</strain>
    </source>
</reference>
<evidence type="ECO:0000313" key="3">
    <source>
        <dbReference type="Proteomes" id="UP000298663"/>
    </source>
</evidence>
<protein>
    <submittedName>
        <fullName evidence="2">Uncharacterized protein</fullName>
    </submittedName>
</protein>
<accession>A0A4U5PH85</accession>
<feature type="compositionally biased region" description="Basic and acidic residues" evidence="1">
    <location>
        <begin position="73"/>
        <end position="83"/>
    </location>
</feature>
<organism evidence="2 3">
    <name type="scientific">Steinernema carpocapsae</name>
    <name type="common">Entomopathogenic nematode</name>
    <dbReference type="NCBI Taxonomy" id="34508"/>
    <lineage>
        <taxon>Eukaryota</taxon>
        <taxon>Metazoa</taxon>
        <taxon>Ecdysozoa</taxon>
        <taxon>Nematoda</taxon>
        <taxon>Chromadorea</taxon>
        <taxon>Rhabditida</taxon>
        <taxon>Tylenchina</taxon>
        <taxon>Panagrolaimomorpha</taxon>
        <taxon>Strongyloidoidea</taxon>
        <taxon>Steinernematidae</taxon>
        <taxon>Steinernema</taxon>
    </lineage>
</organism>
<proteinExistence type="predicted"/>
<dbReference type="Proteomes" id="UP000298663">
    <property type="component" value="Unassembled WGS sequence"/>
</dbReference>
<dbReference type="EMBL" id="AZBU02000002">
    <property type="protein sequence ID" value="TKR95786.1"/>
    <property type="molecule type" value="Genomic_DNA"/>
</dbReference>
<reference evidence="2 3" key="2">
    <citation type="journal article" date="2019" name="G3 (Bethesda)">
        <title>Hybrid Assembly of the Genome of the Entomopathogenic Nematode Steinernema carpocapsae Identifies the X-Chromosome.</title>
        <authorList>
            <person name="Serra L."/>
            <person name="Macchietto M."/>
            <person name="Macias-Munoz A."/>
            <person name="McGill C.J."/>
            <person name="Rodriguez I.M."/>
            <person name="Rodriguez B."/>
            <person name="Murad R."/>
            <person name="Mortazavi A."/>
        </authorList>
    </citation>
    <scope>NUCLEOTIDE SEQUENCE [LARGE SCALE GENOMIC DNA]</scope>
    <source>
        <strain evidence="2 3">ALL</strain>
    </source>
</reference>
<comment type="caution">
    <text evidence="2">The sequence shown here is derived from an EMBL/GenBank/DDBJ whole genome shotgun (WGS) entry which is preliminary data.</text>
</comment>
<keyword evidence="3" id="KW-1185">Reference proteome</keyword>
<gene>
    <name evidence="2" type="ORF">L596_009910</name>
</gene>
<dbReference type="AlphaFoldDB" id="A0A4U5PH85"/>
<name>A0A4U5PH85_STECR</name>
<evidence type="ECO:0000313" key="2">
    <source>
        <dbReference type="EMBL" id="TKR95786.1"/>
    </source>
</evidence>